<accession>A0A7W1T4Z1</accession>
<dbReference type="Proteomes" id="UP000548787">
    <property type="component" value="Unassembled WGS sequence"/>
</dbReference>
<evidence type="ECO:0000313" key="2">
    <source>
        <dbReference type="Proteomes" id="UP000548787"/>
    </source>
</evidence>
<keyword evidence="2" id="KW-1185">Reference proteome</keyword>
<name>A0A7W1T4Z1_9LIST</name>
<dbReference type="EMBL" id="JABJVM010000003">
    <property type="protein sequence ID" value="MBA3925524.1"/>
    <property type="molecule type" value="Genomic_DNA"/>
</dbReference>
<dbReference type="RefSeq" id="WP_181675747.1">
    <property type="nucleotide sequence ID" value="NZ_JABJVM010000003.1"/>
</dbReference>
<reference evidence="1 2" key="1">
    <citation type="submission" date="2020-05" db="EMBL/GenBank/DDBJ databases">
        <authorList>
            <person name="Carlin C.R."/>
        </authorList>
    </citation>
    <scope>NUCLEOTIDE SEQUENCE [LARGE SCALE GENOMIC DNA]</scope>
    <source>
        <strain evidence="1 2">FSL W9-0585</strain>
    </source>
</reference>
<comment type="caution">
    <text evidence="1">The sequence shown here is derived from an EMBL/GenBank/DDBJ whole genome shotgun (WGS) entry which is preliminary data.</text>
</comment>
<sequence>MDIVVVNERLTGAKEALDNGRVSLNERKNMRRYLLSIDSRDIYFKEGDFLNIRVWEKAEGVDCLVSDCFYLIAFIGDYDFEQEGIDLSLMPFSYVYNQGCHICIERV</sequence>
<gene>
    <name evidence="1" type="ORF">HPK16_04130</name>
</gene>
<dbReference type="AlphaFoldDB" id="A0A7W1T4Z1"/>
<evidence type="ECO:0000313" key="1">
    <source>
        <dbReference type="EMBL" id="MBA3925524.1"/>
    </source>
</evidence>
<proteinExistence type="predicted"/>
<protein>
    <submittedName>
        <fullName evidence="1">Uncharacterized protein</fullName>
    </submittedName>
</protein>
<reference evidence="1 2" key="2">
    <citation type="submission" date="2020-08" db="EMBL/GenBank/DDBJ databases">
        <title>Listeria ohnekaius sp. nov. and Listeria portnoyii sp. nov. isolated from non-agricultural and natural environments.</title>
        <authorList>
            <person name="Weller D."/>
            <person name="Belias A.M."/>
            <person name="Liao J."/>
            <person name="Guo S."/>
            <person name="Orsi R.H."/>
            <person name="Wiedmann M."/>
        </authorList>
    </citation>
    <scope>NUCLEOTIDE SEQUENCE [LARGE SCALE GENOMIC DNA]</scope>
    <source>
        <strain evidence="1 2">FSL W9-0585</strain>
    </source>
</reference>
<organism evidence="1 2">
    <name type="scientific">Listeria rustica</name>
    <dbReference type="NCBI Taxonomy" id="2713503"/>
    <lineage>
        <taxon>Bacteria</taxon>
        <taxon>Bacillati</taxon>
        <taxon>Bacillota</taxon>
        <taxon>Bacilli</taxon>
        <taxon>Bacillales</taxon>
        <taxon>Listeriaceae</taxon>
        <taxon>Listeria</taxon>
    </lineage>
</organism>